<evidence type="ECO:0000256" key="2">
    <source>
        <dbReference type="ARBA" id="ARBA00023125"/>
    </source>
</evidence>
<dbReference type="GO" id="GO:0003700">
    <property type="term" value="F:DNA-binding transcription factor activity"/>
    <property type="evidence" value="ECO:0007669"/>
    <property type="project" value="InterPro"/>
</dbReference>
<dbReference type="PANTHER" id="PTHR44846:SF1">
    <property type="entry name" value="MANNOSYL-D-GLYCERATE TRANSPORT_METABOLISM SYSTEM REPRESSOR MNGR-RELATED"/>
    <property type="match status" value="1"/>
</dbReference>
<evidence type="ECO:0000256" key="3">
    <source>
        <dbReference type="ARBA" id="ARBA00023163"/>
    </source>
</evidence>
<dbReference type="RefSeq" id="WP_122112541.1">
    <property type="nucleotide sequence ID" value="NZ_QOKZ01000004.1"/>
</dbReference>
<keyword evidence="2" id="KW-0238">DNA-binding</keyword>
<evidence type="ECO:0000259" key="4">
    <source>
        <dbReference type="PROSITE" id="PS50949"/>
    </source>
</evidence>
<protein>
    <submittedName>
        <fullName evidence="5">GntR family transcriptional regulator</fullName>
    </submittedName>
</protein>
<dbReference type="SUPFAM" id="SSF64288">
    <property type="entry name" value="Chorismate lyase-like"/>
    <property type="match status" value="1"/>
</dbReference>
<comment type="caution">
    <text evidence="5">The sequence shown here is derived from an EMBL/GenBank/DDBJ whole genome shotgun (WGS) entry which is preliminary data.</text>
</comment>
<dbReference type="Pfam" id="PF07702">
    <property type="entry name" value="UTRA"/>
    <property type="match status" value="1"/>
</dbReference>
<keyword evidence="6" id="KW-1185">Reference proteome</keyword>
<dbReference type="PROSITE" id="PS50949">
    <property type="entry name" value="HTH_GNTR"/>
    <property type="match status" value="1"/>
</dbReference>
<dbReference type="InterPro" id="IPR036390">
    <property type="entry name" value="WH_DNA-bd_sf"/>
</dbReference>
<accession>A0A3M0MEK7</accession>
<organism evidence="5 6">
    <name type="scientific">Paracoccus alkanivorans</name>
    <dbReference type="NCBI Taxonomy" id="2116655"/>
    <lineage>
        <taxon>Bacteria</taxon>
        <taxon>Pseudomonadati</taxon>
        <taxon>Pseudomonadota</taxon>
        <taxon>Alphaproteobacteria</taxon>
        <taxon>Rhodobacterales</taxon>
        <taxon>Paracoccaceae</taxon>
        <taxon>Paracoccus</taxon>
    </lineage>
</organism>
<dbReference type="InterPro" id="IPR028978">
    <property type="entry name" value="Chorismate_lyase_/UTRA_dom_sf"/>
</dbReference>
<dbReference type="AlphaFoldDB" id="A0A3M0MEK7"/>
<dbReference type="Gene3D" id="1.10.10.10">
    <property type="entry name" value="Winged helix-like DNA-binding domain superfamily/Winged helix DNA-binding domain"/>
    <property type="match status" value="1"/>
</dbReference>
<dbReference type="Proteomes" id="UP000273516">
    <property type="component" value="Unassembled WGS sequence"/>
</dbReference>
<dbReference type="PRINTS" id="PR00035">
    <property type="entry name" value="HTHGNTR"/>
</dbReference>
<evidence type="ECO:0000313" key="6">
    <source>
        <dbReference type="Proteomes" id="UP000273516"/>
    </source>
</evidence>
<dbReference type="SUPFAM" id="SSF46785">
    <property type="entry name" value="Winged helix' DNA-binding domain"/>
    <property type="match status" value="1"/>
</dbReference>
<dbReference type="SMART" id="SM00345">
    <property type="entry name" value="HTH_GNTR"/>
    <property type="match status" value="1"/>
</dbReference>
<dbReference type="OrthoDB" id="9794015at2"/>
<dbReference type="Pfam" id="PF00392">
    <property type="entry name" value="GntR"/>
    <property type="match status" value="1"/>
</dbReference>
<proteinExistence type="predicted"/>
<sequence>METHSALPLYLQLSELLARDIAAGHLLDGEKLPPEREMAAKLGTSVGTLRKALAELTRQGLLERRQGSGNYVCAKAPAQNIYAFFRIELLRGGGLPHATLLSVERVRKPAGLPDFGTSEEGHRIRRLRYLNDSPCVLEEIWLDGSYAERIAPRDLSESLYLFYREELNLWIAHVEDSVTIARVPDWKPDGFEPAIGSATGYFERIGYAQDNRRAEFSRNWFDTTKARYVARIR</sequence>
<dbReference type="InterPro" id="IPR011663">
    <property type="entry name" value="UTRA"/>
</dbReference>
<dbReference type="InterPro" id="IPR050679">
    <property type="entry name" value="Bact_HTH_transcr_reg"/>
</dbReference>
<dbReference type="GO" id="GO:0045892">
    <property type="term" value="P:negative regulation of DNA-templated transcription"/>
    <property type="evidence" value="ECO:0007669"/>
    <property type="project" value="TreeGrafter"/>
</dbReference>
<dbReference type="EMBL" id="QOKZ01000004">
    <property type="protein sequence ID" value="RMC34764.1"/>
    <property type="molecule type" value="Genomic_DNA"/>
</dbReference>
<keyword evidence="3" id="KW-0804">Transcription</keyword>
<dbReference type="PANTHER" id="PTHR44846">
    <property type="entry name" value="MANNOSYL-D-GLYCERATE TRANSPORT/METABOLISM SYSTEM REPRESSOR MNGR-RELATED"/>
    <property type="match status" value="1"/>
</dbReference>
<reference evidence="5 6" key="1">
    <citation type="submission" date="2018-07" db="EMBL/GenBank/DDBJ databases">
        <authorList>
            <person name="Zhang Y."/>
            <person name="Wang L."/>
            <person name="Ma S."/>
        </authorList>
    </citation>
    <scope>NUCLEOTIDE SEQUENCE [LARGE SCALE GENOMIC DNA]</scope>
    <source>
        <strain evidence="5 6">4-2</strain>
    </source>
</reference>
<dbReference type="InterPro" id="IPR036388">
    <property type="entry name" value="WH-like_DNA-bd_sf"/>
</dbReference>
<dbReference type="GO" id="GO:0003677">
    <property type="term" value="F:DNA binding"/>
    <property type="evidence" value="ECO:0007669"/>
    <property type="project" value="UniProtKB-KW"/>
</dbReference>
<keyword evidence="1" id="KW-0805">Transcription regulation</keyword>
<dbReference type="CDD" id="cd07377">
    <property type="entry name" value="WHTH_GntR"/>
    <property type="match status" value="1"/>
</dbReference>
<gene>
    <name evidence="5" type="ORF">C9E81_11725</name>
</gene>
<evidence type="ECO:0000256" key="1">
    <source>
        <dbReference type="ARBA" id="ARBA00023015"/>
    </source>
</evidence>
<dbReference type="InterPro" id="IPR000524">
    <property type="entry name" value="Tscrpt_reg_HTH_GntR"/>
</dbReference>
<name>A0A3M0MEK7_9RHOB</name>
<dbReference type="Gene3D" id="3.40.1410.10">
    <property type="entry name" value="Chorismate lyase-like"/>
    <property type="match status" value="1"/>
</dbReference>
<evidence type="ECO:0000313" key="5">
    <source>
        <dbReference type="EMBL" id="RMC34764.1"/>
    </source>
</evidence>
<feature type="domain" description="HTH gntR-type" evidence="4">
    <location>
        <begin position="7"/>
        <end position="75"/>
    </location>
</feature>
<dbReference type="SMART" id="SM00866">
    <property type="entry name" value="UTRA"/>
    <property type="match status" value="1"/>
</dbReference>